<name>A0A816LFA1_BRANA</name>
<accession>A0A816LFA1</accession>
<protein>
    <submittedName>
        <fullName evidence="2">(rape) hypothetical protein</fullName>
    </submittedName>
</protein>
<gene>
    <name evidence="2" type="ORF">DARMORV10_C05P38710.1</name>
</gene>
<sequence length="115" mass="12907">GRRLNKYDPFILASQADQVSYIPYPRVTGRRIPWVTVTQINPRGRVVGVRDNEPLQQNGLTVTQPSQHSVEEIPLVNEEDEFPEDVYEGDGNEDSGGEFGSYRDSVSSEYSSDSD</sequence>
<feature type="compositionally biased region" description="Acidic residues" evidence="1">
    <location>
        <begin position="77"/>
        <end position="96"/>
    </location>
</feature>
<dbReference type="EMBL" id="HG994369">
    <property type="protein sequence ID" value="CAF1930599.1"/>
    <property type="molecule type" value="Genomic_DNA"/>
</dbReference>
<evidence type="ECO:0000313" key="2">
    <source>
        <dbReference type="EMBL" id="CAF1930599.1"/>
    </source>
</evidence>
<organism evidence="2">
    <name type="scientific">Brassica napus</name>
    <name type="common">Rape</name>
    <dbReference type="NCBI Taxonomy" id="3708"/>
    <lineage>
        <taxon>Eukaryota</taxon>
        <taxon>Viridiplantae</taxon>
        <taxon>Streptophyta</taxon>
        <taxon>Embryophyta</taxon>
        <taxon>Tracheophyta</taxon>
        <taxon>Spermatophyta</taxon>
        <taxon>Magnoliopsida</taxon>
        <taxon>eudicotyledons</taxon>
        <taxon>Gunneridae</taxon>
        <taxon>Pentapetalae</taxon>
        <taxon>rosids</taxon>
        <taxon>malvids</taxon>
        <taxon>Brassicales</taxon>
        <taxon>Brassicaceae</taxon>
        <taxon>Brassiceae</taxon>
        <taxon>Brassica</taxon>
    </lineage>
</organism>
<evidence type="ECO:0000256" key="1">
    <source>
        <dbReference type="SAM" id="MobiDB-lite"/>
    </source>
</evidence>
<proteinExistence type="predicted"/>
<feature type="non-terminal residue" evidence="2">
    <location>
        <position position="1"/>
    </location>
</feature>
<feature type="compositionally biased region" description="Low complexity" evidence="1">
    <location>
        <begin position="102"/>
        <end position="115"/>
    </location>
</feature>
<dbReference type="Proteomes" id="UP001295469">
    <property type="component" value="Chromosome C05"/>
</dbReference>
<reference evidence="2" key="1">
    <citation type="submission" date="2021-01" db="EMBL/GenBank/DDBJ databases">
        <authorList>
            <consortium name="Genoscope - CEA"/>
            <person name="William W."/>
        </authorList>
    </citation>
    <scope>NUCLEOTIDE SEQUENCE</scope>
</reference>
<dbReference type="AlphaFoldDB" id="A0A816LFA1"/>
<feature type="region of interest" description="Disordered" evidence="1">
    <location>
        <begin position="76"/>
        <end position="115"/>
    </location>
</feature>